<evidence type="ECO:0000313" key="3">
    <source>
        <dbReference type="Proteomes" id="UP000077002"/>
    </source>
</evidence>
<comment type="caution">
    <text evidence="2">The sequence shown here is derived from an EMBL/GenBank/DDBJ whole genome shotgun (WGS) entry which is preliminary data.</text>
</comment>
<gene>
    <name evidence="2" type="ORF">AYO21_08943</name>
</gene>
<name>A0A177F039_9EURO</name>
<sequence length="263" mass="28840">MSSSKPISFPEFPISQITMPTDDLFNAAYTYVQENCTKATLNHCARSVAFALILLRKLPPLTANPDIDREAIMLSIMLHDLGWATTQSLTSNDKRFEVDGAEIARNFLRTETAAADGVGPGEKWDKHRLQLIWDAIALHTTPSVAQYKEPEVLATQTAITADFLGPNLPVPVPGGPIITVDEYKEILGVWPRLGFKEELRATLCGLCRTKPQSTVDNFVGQFGAAYGTDGHGGGRAEFLKILEDNNVVHLLEGGLTALEQYEK</sequence>
<dbReference type="Proteomes" id="UP000077002">
    <property type="component" value="Unassembled WGS sequence"/>
</dbReference>
<proteinExistence type="predicted"/>
<dbReference type="InterPro" id="IPR003607">
    <property type="entry name" value="HD/PDEase_dom"/>
</dbReference>
<dbReference type="InterPro" id="IPR006674">
    <property type="entry name" value="HD_domain"/>
</dbReference>
<dbReference type="SUPFAM" id="SSF109604">
    <property type="entry name" value="HD-domain/PDEase-like"/>
    <property type="match status" value="1"/>
</dbReference>
<accession>A0A177F039</accession>
<dbReference type="Gene3D" id="1.10.3210.10">
    <property type="entry name" value="Hypothetical protein af1432"/>
    <property type="match status" value="1"/>
</dbReference>
<organism evidence="2 3">
    <name type="scientific">Fonsecaea monophora</name>
    <dbReference type="NCBI Taxonomy" id="254056"/>
    <lineage>
        <taxon>Eukaryota</taxon>
        <taxon>Fungi</taxon>
        <taxon>Dikarya</taxon>
        <taxon>Ascomycota</taxon>
        <taxon>Pezizomycotina</taxon>
        <taxon>Eurotiomycetes</taxon>
        <taxon>Chaetothyriomycetidae</taxon>
        <taxon>Chaetothyriales</taxon>
        <taxon>Herpotrichiellaceae</taxon>
        <taxon>Fonsecaea</taxon>
    </lineage>
</organism>
<dbReference type="PANTHER" id="PTHR35569:SF1">
    <property type="entry name" value="CYANAMIDE HYDRATASE DDI2-RELATED"/>
    <property type="match status" value="1"/>
</dbReference>
<dbReference type="OrthoDB" id="2378324at2759"/>
<reference evidence="2 3" key="1">
    <citation type="submission" date="2016-03" db="EMBL/GenBank/DDBJ databases">
        <title>Draft genome sequence of the Fonsecaea monophora CBS 269.37.</title>
        <authorList>
            <person name="Bombassaro A."/>
            <person name="Vinicius W.A."/>
            <person name="De Hoog S."/>
            <person name="Sun J."/>
            <person name="Souza E.M."/>
            <person name="Raittz R.T."/>
            <person name="Costa F."/>
            <person name="Leao A.C."/>
            <person name="Tadra-Sfeir M.Z."/>
            <person name="Baura V."/>
            <person name="Balsanelli E."/>
            <person name="Pedrosa F.O."/>
            <person name="Moreno L.F."/>
            <person name="Steffens M.B."/>
            <person name="Xi L."/>
            <person name="Bocca A.L."/>
            <person name="Felipe M.S."/>
            <person name="Teixeira M."/>
            <person name="Telles Filho F.Q."/>
            <person name="Azevedo C.M."/>
            <person name="Gomes R."/>
            <person name="Vicente V.A."/>
        </authorList>
    </citation>
    <scope>NUCLEOTIDE SEQUENCE [LARGE SCALE GENOMIC DNA]</scope>
    <source>
        <strain evidence="2 3">CBS 269.37</strain>
    </source>
</reference>
<dbReference type="GeneID" id="34604083"/>
<dbReference type="RefSeq" id="XP_022508822.1">
    <property type="nucleotide sequence ID" value="XM_022658883.1"/>
</dbReference>
<protein>
    <recommendedName>
        <fullName evidence="1">HD domain-containing protein</fullName>
    </recommendedName>
</protein>
<feature type="domain" description="HD" evidence="1">
    <location>
        <begin position="41"/>
        <end position="147"/>
    </location>
</feature>
<dbReference type="EMBL" id="LVKK01000082">
    <property type="protein sequence ID" value="OAG36870.1"/>
    <property type="molecule type" value="Genomic_DNA"/>
</dbReference>
<dbReference type="Pfam" id="PF01966">
    <property type="entry name" value="HD"/>
    <property type="match status" value="1"/>
</dbReference>
<dbReference type="PANTHER" id="PTHR35569">
    <property type="entry name" value="CYANAMIDE HYDRATASE DDI2-RELATED"/>
    <property type="match status" value="1"/>
</dbReference>
<evidence type="ECO:0000259" key="1">
    <source>
        <dbReference type="Pfam" id="PF01966"/>
    </source>
</evidence>
<evidence type="ECO:0000313" key="2">
    <source>
        <dbReference type="EMBL" id="OAG36870.1"/>
    </source>
</evidence>
<dbReference type="AlphaFoldDB" id="A0A177F039"/>
<keyword evidence="3" id="KW-1185">Reference proteome</keyword>
<dbReference type="CDD" id="cd00077">
    <property type="entry name" value="HDc"/>
    <property type="match status" value="1"/>
</dbReference>